<protein>
    <recommendedName>
        <fullName evidence="3">MULE transposase domain-containing protein</fullName>
    </recommendedName>
</protein>
<evidence type="ECO:0008006" key="3">
    <source>
        <dbReference type="Google" id="ProtNLM"/>
    </source>
</evidence>
<reference evidence="1" key="1">
    <citation type="journal article" date="2023" name="Mol. Biol. Evol.">
        <title>Third-Generation Sequencing Reveals the Adaptive Role of the Epigenome in Three Deep-Sea Polychaetes.</title>
        <authorList>
            <person name="Perez M."/>
            <person name="Aroh O."/>
            <person name="Sun Y."/>
            <person name="Lan Y."/>
            <person name="Juniper S.K."/>
            <person name="Young C.R."/>
            <person name="Angers B."/>
            <person name="Qian P.Y."/>
        </authorList>
    </citation>
    <scope>NUCLEOTIDE SEQUENCE</scope>
    <source>
        <strain evidence="1">R07B-5</strain>
    </source>
</reference>
<organism evidence="1 2">
    <name type="scientific">Ridgeia piscesae</name>
    <name type="common">Tubeworm</name>
    <dbReference type="NCBI Taxonomy" id="27915"/>
    <lineage>
        <taxon>Eukaryota</taxon>
        <taxon>Metazoa</taxon>
        <taxon>Spiralia</taxon>
        <taxon>Lophotrochozoa</taxon>
        <taxon>Annelida</taxon>
        <taxon>Polychaeta</taxon>
        <taxon>Sedentaria</taxon>
        <taxon>Canalipalpata</taxon>
        <taxon>Sabellida</taxon>
        <taxon>Siboglinidae</taxon>
        <taxon>Ridgeia</taxon>
    </lineage>
</organism>
<accession>A0AAD9MRM7</accession>
<comment type="caution">
    <text evidence="1">The sequence shown here is derived from an EMBL/GenBank/DDBJ whole genome shotgun (WGS) entry which is preliminary data.</text>
</comment>
<evidence type="ECO:0000313" key="1">
    <source>
        <dbReference type="EMBL" id="KAK2142930.1"/>
    </source>
</evidence>
<gene>
    <name evidence="1" type="ORF">NP493_4709g00006</name>
</gene>
<dbReference type="AlphaFoldDB" id="A0AAD9MRM7"/>
<proteinExistence type="predicted"/>
<dbReference type="Proteomes" id="UP001209878">
    <property type="component" value="Unassembled WGS sequence"/>
</dbReference>
<dbReference type="EMBL" id="JAODUO010004703">
    <property type="protein sequence ID" value="KAK2142930.1"/>
    <property type="molecule type" value="Genomic_DNA"/>
</dbReference>
<dbReference type="PANTHER" id="PTHR35385">
    <property type="entry name" value="PROTEIN B, PUTATIVE-RELATED-RELATED"/>
    <property type="match status" value="1"/>
</dbReference>
<dbReference type="PANTHER" id="PTHR35385:SF2">
    <property type="entry name" value="PROTEIN B, PUTATIVE-RELATED"/>
    <property type="match status" value="1"/>
</dbReference>
<evidence type="ECO:0000313" key="2">
    <source>
        <dbReference type="Proteomes" id="UP001209878"/>
    </source>
</evidence>
<name>A0AAD9MRM7_RIDPI</name>
<sequence length="145" mass="17151">MTDDCEAEGAAIRQVWSSANRLLCTFHLGQAAWRWLRQTSSGVAEGKRQQRMKEFRSLVFSSTRESLDRRYCDLKDLEQKFVEYLRKLMLRKEEWAHCFRTVGSKNPLPQTKKERTRAYNVGHLIEFVGFLDRYYTRKFMDAANG</sequence>
<keyword evidence="2" id="KW-1185">Reference proteome</keyword>